<dbReference type="AlphaFoldDB" id="K5VSV6"/>
<dbReference type="InterPro" id="IPR011333">
    <property type="entry name" value="SKP1/BTB/POZ_sf"/>
</dbReference>
<dbReference type="InterPro" id="IPR000210">
    <property type="entry name" value="BTB/POZ_dom"/>
</dbReference>
<proteinExistence type="predicted"/>
<dbReference type="STRING" id="650164.K5VSV6"/>
<protein>
    <recommendedName>
        <fullName evidence="1">BTB domain-containing protein</fullName>
    </recommendedName>
</protein>
<dbReference type="CDD" id="cd18186">
    <property type="entry name" value="BTB_POZ_ZBTB_KLHL-like"/>
    <property type="match status" value="1"/>
</dbReference>
<name>K5VSV6_PHACS</name>
<dbReference type="OrthoDB" id="2130750at2759"/>
<dbReference type="Pfam" id="PF00651">
    <property type="entry name" value="BTB"/>
    <property type="match status" value="1"/>
</dbReference>
<sequence>MQKRYLPSGPPEISDAGPVRINLPEPLLSGELELLYTGRGLGEALDYLFYKGRDGNTDIEGNLTDKLRKDFLSLWRSHLHSDIRIVIIVASDAASGQEPQAAIFRSHRFILASRSSYFRQQLRQVERVSGELTLTLPSPPFTLLSLYLTLGWIYAGTLAFSDQHWNLATAFEIMRCATYLCLDALYDEIQARIVMDMMHGLFHPFLLFSEYESITGGAWGAVGCKCRQCTRRAPRVLEFALEDEVKNAYLERGARRALIAYFGEGWCTPEFAHLLPKTRLSILKELTKCIIPLNIFPLLYASQAGMKKLEGVGELWAAVSREMLVAAVGKIDKVLCDQSAECFRQKEWLDIVDTANDGNAERDEKLKWITNAVQRGINDSNAAKLYQVCDERFPLSPTAQRLSGAKTVNTIPPSCKLVRPNAR</sequence>
<evidence type="ECO:0000259" key="1">
    <source>
        <dbReference type="PROSITE" id="PS50097"/>
    </source>
</evidence>
<dbReference type="PANTHER" id="PTHR22427:SF7">
    <property type="entry name" value="GH15728P"/>
    <property type="match status" value="1"/>
</dbReference>
<dbReference type="PROSITE" id="PS50097">
    <property type="entry name" value="BTB"/>
    <property type="match status" value="1"/>
</dbReference>
<reference evidence="2 3" key="1">
    <citation type="journal article" date="2012" name="BMC Genomics">
        <title>Comparative genomics of the white-rot fungi, Phanerochaete carnosa and P. chrysosporium, to elucidate the genetic basis of the distinct wood types they colonize.</title>
        <authorList>
            <person name="Suzuki H."/>
            <person name="MacDonald J."/>
            <person name="Syed K."/>
            <person name="Salamov A."/>
            <person name="Hori C."/>
            <person name="Aerts A."/>
            <person name="Henrissat B."/>
            <person name="Wiebenga A."/>
            <person name="vanKuyk P.A."/>
            <person name="Barry K."/>
            <person name="Lindquist E."/>
            <person name="LaButti K."/>
            <person name="Lapidus A."/>
            <person name="Lucas S."/>
            <person name="Coutinho P."/>
            <person name="Gong Y."/>
            <person name="Samejima M."/>
            <person name="Mahadevan R."/>
            <person name="Abou-Zaid M."/>
            <person name="de Vries R.P."/>
            <person name="Igarashi K."/>
            <person name="Yadav J.S."/>
            <person name="Grigoriev I.V."/>
            <person name="Master E.R."/>
        </authorList>
    </citation>
    <scope>NUCLEOTIDE SEQUENCE [LARGE SCALE GENOMIC DNA]</scope>
    <source>
        <strain evidence="2 3">HHB-10118-sp</strain>
    </source>
</reference>
<evidence type="ECO:0000313" key="2">
    <source>
        <dbReference type="EMBL" id="EKM49659.1"/>
    </source>
</evidence>
<evidence type="ECO:0000313" key="3">
    <source>
        <dbReference type="Proteomes" id="UP000008370"/>
    </source>
</evidence>
<keyword evidence="3" id="KW-1185">Reference proteome</keyword>
<dbReference type="Gene3D" id="3.30.710.10">
    <property type="entry name" value="Potassium Channel Kv1.1, Chain A"/>
    <property type="match status" value="1"/>
</dbReference>
<dbReference type="InParanoid" id="K5VSV6"/>
<dbReference type="PANTHER" id="PTHR22427">
    <property type="entry name" value="GH15728P"/>
    <property type="match status" value="1"/>
</dbReference>
<gene>
    <name evidence="2" type="ORF">PHACADRAFT_265227</name>
</gene>
<dbReference type="GeneID" id="18919050"/>
<feature type="domain" description="BTB" evidence="1">
    <location>
        <begin position="81"/>
        <end position="162"/>
    </location>
</feature>
<dbReference type="SUPFAM" id="SSF54695">
    <property type="entry name" value="POZ domain"/>
    <property type="match status" value="1"/>
</dbReference>
<dbReference type="EMBL" id="JH930480">
    <property type="protein sequence ID" value="EKM49659.1"/>
    <property type="molecule type" value="Genomic_DNA"/>
</dbReference>
<accession>K5VSV6</accession>
<organism evidence="2 3">
    <name type="scientific">Phanerochaete carnosa (strain HHB-10118-sp)</name>
    <name type="common">White-rot fungus</name>
    <name type="synonym">Peniophora carnosa</name>
    <dbReference type="NCBI Taxonomy" id="650164"/>
    <lineage>
        <taxon>Eukaryota</taxon>
        <taxon>Fungi</taxon>
        <taxon>Dikarya</taxon>
        <taxon>Basidiomycota</taxon>
        <taxon>Agaricomycotina</taxon>
        <taxon>Agaricomycetes</taxon>
        <taxon>Polyporales</taxon>
        <taxon>Phanerochaetaceae</taxon>
        <taxon>Phanerochaete</taxon>
    </lineage>
</organism>
<dbReference type="Proteomes" id="UP000008370">
    <property type="component" value="Unassembled WGS sequence"/>
</dbReference>
<dbReference type="RefSeq" id="XP_007401721.1">
    <property type="nucleotide sequence ID" value="XM_007401659.1"/>
</dbReference>
<dbReference type="KEGG" id="pco:PHACADRAFT_265227"/>
<dbReference type="HOGENOM" id="CLU_649085_0_0_1"/>